<evidence type="ECO:0000256" key="5">
    <source>
        <dbReference type="ARBA" id="ARBA00022989"/>
    </source>
</evidence>
<dbReference type="Pfam" id="PF07690">
    <property type="entry name" value="MFS_1"/>
    <property type="match status" value="1"/>
</dbReference>
<evidence type="ECO:0000256" key="6">
    <source>
        <dbReference type="ARBA" id="ARBA00023136"/>
    </source>
</evidence>
<feature type="transmembrane region" description="Helical" evidence="7">
    <location>
        <begin position="369"/>
        <end position="391"/>
    </location>
</feature>
<reference evidence="9 10" key="1">
    <citation type="submission" date="2023-11" db="EMBL/GenBank/DDBJ databases">
        <title>Bacillus jintuensis, isolated from a mudflat on the Beibu Gulf coast.</title>
        <authorList>
            <person name="Li M."/>
        </authorList>
    </citation>
    <scope>NUCLEOTIDE SEQUENCE [LARGE SCALE GENOMIC DNA]</scope>
    <source>
        <strain evidence="9 10">31A1R</strain>
    </source>
</reference>
<gene>
    <name evidence="9" type="ORF">SM124_09965</name>
</gene>
<feature type="transmembrane region" description="Helical" evidence="7">
    <location>
        <begin position="341"/>
        <end position="363"/>
    </location>
</feature>
<dbReference type="PANTHER" id="PTHR43414">
    <property type="entry name" value="MULTIDRUG RESISTANCE PROTEIN MDTG"/>
    <property type="match status" value="1"/>
</dbReference>
<evidence type="ECO:0000256" key="1">
    <source>
        <dbReference type="ARBA" id="ARBA00004651"/>
    </source>
</evidence>
<evidence type="ECO:0000256" key="2">
    <source>
        <dbReference type="ARBA" id="ARBA00022448"/>
    </source>
</evidence>
<keyword evidence="5 7" id="KW-1133">Transmembrane helix</keyword>
<keyword evidence="2" id="KW-0813">Transport</keyword>
<feature type="transmembrane region" description="Helical" evidence="7">
    <location>
        <begin position="78"/>
        <end position="97"/>
    </location>
</feature>
<dbReference type="Proteomes" id="UP001290455">
    <property type="component" value="Unassembled WGS sequence"/>
</dbReference>
<dbReference type="EMBL" id="JAXOFX010000005">
    <property type="protein sequence ID" value="MDZ5472072.1"/>
    <property type="molecule type" value="Genomic_DNA"/>
</dbReference>
<evidence type="ECO:0000256" key="3">
    <source>
        <dbReference type="ARBA" id="ARBA00022475"/>
    </source>
</evidence>
<evidence type="ECO:0000256" key="4">
    <source>
        <dbReference type="ARBA" id="ARBA00022692"/>
    </source>
</evidence>
<dbReference type="InterPro" id="IPR020846">
    <property type="entry name" value="MFS_dom"/>
</dbReference>
<feature type="transmembrane region" description="Helical" evidence="7">
    <location>
        <begin position="45"/>
        <end position="66"/>
    </location>
</feature>
<feature type="transmembrane region" description="Helical" evidence="7">
    <location>
        <begin position="12"/>
        <end position="33"/>
    </location>
</feature>
<comment type="subcellular location">
    <subcellularLocation>
        <location evidence="1">Cell membrane</location>
        <topology evidence="1">Multi-pass membrane protein</topology>
    </subcellularLocation>
</comment>
<feature type="transmembrane region" description="Helical" evidence="7">
    <location>
        <begin position="311"/>
        <end position="329"/>
    </location>
</feature>
<organism evidence="9 10">
    <name type="scientific">Robertmurraya mangrovi</name>
    <dbReference type="NCBI Taxonomy" id="3098077"/>
    <lineage>
        <taxon>Bacteria</taxon>
        <taxon>Bacillati</taxon>
        <taxon>Bacillota</taxon>
        <taxon>Bacilli</taxon>
        <taxon>Bacillales</taxon>
        <taxon>Bacillaceae</taxon>
        <taxon>Robertmurraya</taxon>
    </lineage>
</organism>
<feature type="transmembrane region" description="Helical" evidence="7">
    <location>
        <begin position="215"/>
        <end position="237"/>
    </location>
</feature>
<dbReference type="PRINTS" id="PR01035">
    <property type="entry name" value="TCRTETA"/>
</dbReference>
<dbReference type="SUPFAM" id="SSF103473">
    <property type="entry name" value="MFS general substrate transporter"/>
    <property type="match status" value="1"/>
</dbReference>
<sequence length="410" mass="45192">MQTKKKNLIIMWVANFLVAASATMILPFLSLYIESFGEFSNDYVQRWAGFVFGITFLVAFFVSPFWGRFGDKYGYKPILLLTGFGIATSIFFMGFTSSVKELFLLRMLMGIVTGFIPTSMALISAQTPKEVAGKTLGTLQMGTVSGGLLGPLIGGMMADLFGFQYTFFITSFAIMLATIVVAVGIKENKKTEASKKEKSYTRAEVLKHIFKNPTLLTIMFVSLFIQTANFSIQPLLALYVTELNSSTNIAFLAGLAFSATGFGNLLSTRSWGKLGDSLGHERVLLILLILCSIMFIPQALAGSLWQLVLFRFLYGIAVGGIIPSVTAYIRQVAPLSMQGEVLGYNLSFRFLGNVIGPIMGGLISGFMGISFVFYLTSCLFLFAFFILFWSVKKTSPESIFKSKEQNYIES</sequence>
<feature type="transmembrane region" description="Helical" evidence="7">
    <location>
        <begin position="283"/>
        <end position="305"/>
    </location>
</feature>
<comment type="caution">
    <text evidence="9">The sequence shown here is derived from an EMBL/GenBank/DDBJ whole genome shotgun (WGS) entry which is preliminary data.</text>
</comment>
<evidence type="ECO:0000313" key="9">
    <source>
        <dbReference type="EMBL" id="MDZ5472072.1"/>
    </source>
</evidence>
<feature type="domain" description="Major facilitator superfamily (MFS) profile" evidence="8">
    <location>
        <begin position="7"/>
        <end position="395"/>
    </location>
</feature>
<dbReference type="InterPro" id="IPR011701">
    <property type="entry name" value="MFS"/>
</dbReference>
<keyword evidence="10" id="KW-1185">Reference proteome</keyword>
<evidence type="ECO:0000259" key="8">
    <source>
        <dbReference type="PROSITE" id="PS50850"/>
    </source>
</evidence>
<dbReference type="InterPro" id="IPR036259">
    <property type="entry name" value="MFS_trans_sf"/>
</dbReference>
<keyword evidence="4 7" id="KW-0812">Transmembrane</keyword>
<protein>
    <submittedName>
        <fullName evidence="9">MFS transporter</fullName>
    </submittedName>
</protein>
<feature type="transmembrane region" description="Helical" evidence="7">
    <location>
        <begin position="135"/>
        <end position="153"/>
    </location>
</feature>
<name>A0ABU5IYA4_9BACI</name>
<dbReference type="InterPro" id="IPR001958">
    <property type="entry name" value="Tet-R_TetA/multi-R_MdtG-like"/>
</dbReference>
<keyword evidence="6 7" id="KW-0472">Membrane</keyword>
<dbReference type="PROSITE" id="PS50850">
    <property type="entry name" value="MFS"/>
    <property type="match status" value="1"/>
</dbReference>
<evidence type="ECO:0000256" key="7">
    <source>
        <dbReference type="SAM" id="Phobius"/>
    </source>
</evidence>
<dbReference type="Gene3D" id="1.20.1250.20">
    <property type="entry name" value="MFS general substrate transporter like domains"/>
    <property type="match status" value="2"/>
</dbReference>
<keyword evidence="3" id="KW-1003">Cell membrane</keyword>
<feature type="transmembrane region" description="Helical" evidence="7">
    <location>
        <begin position="249"/>
        <end position="271"/>
    </location>
</feature>
<dbReference type="PANTHER" id="PTHR43414:SF3">
    <property type="entry name" value="LMO2377 PROTEIN"/>
    <property type="match status" value="1"/>
</dbReference>
<accession>A0ABU5IYA4</accession>
<feature type="transmembrane region" description="Helical" evidence="7">
    <location>
        <begin position="103"/>
        <end position="123"/>
    </location>
</feature>
<evidence type="ECO:0000313" key="10">
    <source>
        <dbReference type="Proteomes" id="UP001290455"/>
    </source>
</evidence>
<feature type="transmembrane region" description="Helical" evidence="7">
    <location>
        <begin position="165"/>
        <end position="185"/>
    </location>
</feature>
<proteinExistence type="predicted"/>